<dbReference type="EMBL" id="JAAMPC010000014">
    <property type="protein sequence ID" value="KAG2262193.1"/>
    <property type="molecule type" value="Genomic_DNA"/>
</dbReference>
<evidence type="ECO:0000313" key="3">
    <source>
        <dbReference type="Proteomes" id="UP000886595"/>
    </source>
</evidence>
<sequence>MVIWGLNTSPNCCLCDLELEYRDHLFILCEVSTAIWNMIFSRLGYSHLTLTSWTSLQQWLSRKDSTSPRTLKRLAAQVTIYSIWTERNKRLHEGVMATPESTFKLIDRHVRDVILGRRNRKNFMNLMLCWLRHE</sequence>
<gene>
    <name evidence="2" type="ORF">Bca52824_069272</name>
</gene>
<evidence type="ECO:0000313" key="2">
    <source>
        <dbReference type="EMBL" id="KAG2262193.1"/>
    </source>
</evidence>
<reference evidence="2 3" key="1">
    <citation type="submission" date="2020-02" db="EMBL/GenBank/DDBJ databases">
        <authorList>
            <person name="Ma Q."/>
            <person name="Huang Y."/>
            <person name="Song X."/>
            <person name="Pei D."/>
        </authorList>
    </citation>
    <scope>NUCLEOTIDE SEQUENCE [LARGE SCALE GENOMIC DNA]</scope>
    <source>
        <strain evidence="2">Sxm20200214</strain>
        <tissue evidence="2">Leaf</tissue>
    </source>
</reference>
<name>A0A8X7Q378_BRACI</name>
<dbReference type="InterPro" id="IPR026960">
    <property type="entry name" value="RVT-Znf"/>
</dbReference>
<dbReference type="OrthoDB" id="1099106at2759"/>
<organism evidence="2 3">
    <name type="scientific">Brassica carinata</name>
    <name type="common">Ethiopian mustard</name>
    <name type="synonym">Abyssinian cabbage</name>
    <dbReference type="NCBI Taxonomy" id="52824"/>
    <lineage>
        <taxon>Eukaryota</taxon>
        <taxon>Viridiplantae</taxon>
        <taxon>Streptophyta</taxon>
        <taxon>Embryophyta</taxon>
        <taxon>Tracheophyta</taxon>
        <taxon>Spermatophyta</taxon>
        <taxon>Magnoliopsida</taxon>
        <taxon>eudicotyledons</taxon>
        <taxon>Gunneridae</taxon>
        <taxon>Pentapetalae</taxon>
        <taxon>rosids</taxon>
        <taxon>malvids</taxon>
        <taxon>Brassicales</taxon>
        <taxon>Brassicaceae</taxon>
        <taxon>Brassiceae</taxon>
        <taxon>Brassica</taxon>
    </lineage>
</organism>
<accession>A0A8X7Q378</accession>
<protein>
    <recommendedName>
        <fullName evidence="1">Reverse transcriptase zinc-binding domain-containing protein</fullName>
    </recommendedName>
</protein>
<evidence type="ECO:0000259" key="1">
    <source>
        <dbReference type="Pfam" id="PF13966"/>
    </source>
</evidence>
<proteinExistence type="predicted"/>
<keyword evidence="3" id="KW-1185">Reference proteome</keyword>
<dbReference type="Pfam" id="PF13966">
    <property type="entry name" value="zf-RVT"/>
    <property type="match status" value="1"/>
</dbReference>
<comment type="caution">
    <text evidence="2">The sequence shown here is derived from an EMBL/GenBank/DDBJ whole genome shotgun (WGS) entry which is preliminary data.</text>
</comment>
<dbReference type="Proteomes" id="UP000886595">
    <property type="component" value="Unassembled WGS sequence"/>
</dbReference>
<dbReference type="AlphaFoldDB" id="A0A8X7Q378"/>
<feature type="domain" description="Reverse transcriptase zinc-binding" evidence="1">
    <location>
        <begin position="4"/>
        <end position="36"/>
    </location>
</feature>